<evidence type="ECO:0000313" key="3">
    <source>
        <dbReference type="Proteomes" id="UP000789759"/>
    </source>
</evidence>
<name>A0A9N9NFH3_9GLOM</name>
<dbReference type="Proteomes" id="UP000789759">
    <property type="component" value="Unassembled WGS sequence"/>
</dbReference>
<comment type="caution">
    <text evidence="2">The sequence shown here is derived from an EMBL/GenBank/DDBJ whole genome shotgun (WGS) entry which is preliminary data.</text>
</comment>
<accession>A0A9N9NFH3</accession>
<keyword evidence="3" id="KW-1185">Reference proteome</keyword>
<dbReference type="OrthoDB" id="2401299at2759"/>
<evidence type="ECO:0000313" key="2">
    <source>
        <dbReference type="EMBL" id="CAG8729699.1"/>
    </source>
</evidence>
<dbReference type="EMBL" id="CAJVQA010014209">
    <property type="protein sequence ID" value="CAG8729699.1"/>
    <property type="molecule type" value="Genomic_DNA"/>
</dbReference>
<gene>
    <name evidence="2" type="ORF">CPELLU_LOCUS13415</name>
</gene>
<dbReference type="AlphaFoldDB" id="A0A9N9NFH3"/>
<proteinExistence type="predicted"/>
<reference evidence="2" key="1">
    <citation type="submission" date="2021-06" db="EMBL/GenBank/DDBJ databases">
        <authorList>
            <person name="Kallberg Y."/>
            <person name="Tangrot J."/>
            <person name="Rosling A."/>
        </authorList>
    </citation>
    <scope>NUCLEOTIDE SEQUENCE</scope>
    <source>
        <strain evidence="2">FL966</strain>
    </source>
</reference>
<feature type="compositionally biased region" description="Basic and acidic residues" evidence="1">
    <location>
        <begin position="93"/>
        <end position="106"/>
    </location>
</feature>
<organism evidence="2 3">
    <name type="scientific">Cetraspora pellucida</name>
    <dbReference type="NCBI Taxonomy" id="1433469"/>
    <lineage>
        <taxon>Eukaryota</taxon>
        <taxon>Fungi</taxon>
        <taxon>Fungi incertae sedis</taxon>
        <taxon>Mucoromycota</taxon>
        <taxon>Glomeromycotina</taxon>
        <taxon>Glomeromycetes</taxon>
        <taxon>Diversisporales</taxon>
        <taxon>Gigasporaceae</taxon>
        <taxon>Cetraspora</taxon>
    </lineage>
</organism>
<sequence>MQYRIEDIIIPDRFVNIALGCLVMNKALNKALGWNLKMAPNFSLRYNPDHITKLEGEYKDPIKDNVLSSLYTIVIQNNNSKNQTFDSFTKIDTKEKPASNEKKEFQVSDSFTEDLKKI</sequence>
<evidence type="ECO:0000256" key="1">
    <source>
        <dbReference type="SAM" id="MobiDB-lite"/>
    </source>
</evidence>
<protein>
    <submittedName>
        <fullName evidence="2">2518_t:CDS:1</fullName>
    </submittedName>
</protein>
<feature type="region of interest" description="Disordered" evidence="1">
    <location>
        <begin position="93"/>
        <end position="118"/>
    </location>
</feature>